<name>A0A4Q9Y0E1_9LACO</name>
<dbReference type="EMBL" id="SEHH01000066">
    <property type="protein sequence ID" value="TBX41401.1"/>
    <property type="molecule type" value="Genomic_DNA"/>
</dbReference>
<evidence type="ECO:0000313" key="2">
    <source>
        <dbReference type="Proteomes" id="UP000292648"/>
    </source>
</evidence>
<protein>
    <submittedName>
        <fullName evidence="1">Uncharacterized protein</fullName>
    </submittedName>
</protein>
<comment type="caution">
    <text evidence="1">The sequence shown here is derived from an EMBL/GenBank/DDBJ whole genome shotgun (WGS) entry which is preliminary data.</text>
</comment>
<organism evidence="1 2">
    <name type="scientific">Lactiplantibacillus paraplantarum</name>
    <dbReference type="NCBI Taxonomy" id="60520"/>
    <lineage>
        <taxon>Bacteria</taxon>
        <taxon>Bacillati</taxon>
        <taxon>Bacillota</taxon>
        <taxon>Bacilli</taxon>
        <taxon>Lactobacillales</taxon>
        <taxon>Lactobacillaceae</taxon>
        <taxon>Lactiplantibacillus</taxon>
    </lineage>
</organism>
<dbReference type="AlphaFoldDB" id="A0A4Q9Y0E1"/>
<dbReference type="Pfam" id="PF06245">
    <property type="entry name" value="DUF1015"/>
    <property type="match status" value="1"/>
</dbReference>
<gene>
    <name evidence="1" type="ORF">EUZ87_09710</name>
</gene>
<sequence>MQLKPFKAVLPTATGQTKIQTATTTDWDHHDTIIQPDSSYYWYELTLNGVHQWRLIASWSIDQTVTTMVPGAINTVLYPQQPVIEMLIDDWVGHFAPIVEVTDTAHVTHRLWQITEPEVNTDITAAMAPVTPQKTWLTTISTPLVMLVSTTEWQKFATAPAIPDQLIATATPHN</sequence>
<accession>A0A4Q9Y0E1</accession>
<dbReference type="Proteomes" id="UP000292648">
    <property type="component" value="Unassembled WGS sequence"/>
</dbReference>
<dbReference type="InterPro" id="IPR008323">
    <property type="entry name" value="UCP033563"/>
</dbReference>
<evidence type="ECO:0000313" key="1">
    <source>
        <dbReference type="EMBL" id="TBX41401.1"/>
    </source>
</evidence>
<reference evidence="1 2" key="1">
    <citation type="submission" date="2019-01" db="EMBL/GenBank/DDBJ databases">
        <title>Draft genome sequence of Lactobacillus paraplantarum OSY-TC318, a Producer of the novel lantibiotic Paraplantaracin TC318.</title>
        <authorList>
            <person name="Hussein W.E."/>
            <person name="Huang E."/>
            <person name="Yousef A.E."/>
        </authorList>
    </citation>
    <scope>NUCLEOTIDE SEQUENCE [LARGE SCALE GENOMIC DNA]</scope>
    <source>
        <strain evidence="1 2">OSY-TC318</strain>
    </source>
</reference>
<proteinExistence type="predicted"/>